<proteinExistence type="predicted"/>
<reference evidence="1" key="1">
    <citation type="submission" date="2016-01" db="EMBL/GenBank/DDBJ databases">
        <authorList>
            <person name="Mcilroy J.S."/>
            <person name="Karst M S."/>
            <person name="Albertsen M."/>
        </authorList>
    </citation>
    <scope>NUCLEOTIDE SEQUENCE</scope>
    <source>
        <strain evidence="1">Cfx-K</strain>
        <plasmid evidence="1">III</plasmid>
    </source>
</reference>
<dbReference type="AlphaFoldDB" id="A0A160TBB1"/>
<sequence length="79" mass="9205">MVTKGLILAHLRQWLRALLQSNKEPQMVFLDKVNNKATALRIETDWILTLKAAGVPLTNRLYPGHEDWGRESRLARRKR</sequence>
<dbReference type="RefSeq" id="WP_157913401.1">
    <property type="nucleotide sequence ID" value="NZ_LN890657.1"/>
</dbReference>
<dbReference type="KEGG" id="pbf:CFX0092_P0050"/>
<evidence type="ECO:0000313" key="1">
    <source>
        <dbReference type="EMBL" id="CUS06450.1"/>
    </source>
</evidence>
<gene>
    <name evidence="1" type="ORF">CFX0092_P0050</name>
</gene>
<geneLocation type="plasmid" evidence="1 2">
    <name>III</name>
</geneLocation>
<accession>A0A160TBB1</accession>
<organism evidence="1 2">
    <name type="scientific">Candidatus Promineifilum breve</name>
    <dbReference type="NCBI Taxonomy" id="1806508"/>
    <lineage>
        <taxon>Bacteria</taxon>
        <taxon>Bacillati</taxon>
        <taxon>Chloroflexota</taxon>
        <taxon>Ardenticatenia</taxon>
        <taxon>Candidatus Promineifilales</taxon>
        <taxon>Candidatus Promineifilaceae</taxon>
        <taxon>Candidatus Promineifilum</taxon>
    </lineage>
</organism>
<protein>
    <submittedName>
        <fullName evidence="1">Uncharacterized protein</fullName>
    </submittedName>
</protein>
<dbReference type="EMBL" id="LN890657">
    <property type="protein sequence ID" value="CUS06450.1"/>
    <property type="molecule type" value="Genomic_DNA"/>
</dbReference>
<keyword evidence="2" id="KW-1185">Reference proteome</keyword>
<evidence type="ECO:0000313" key="2">
    <source>
        <dbReference type="Proteomes" id="UP000215027"/>
    </source>
</evidence>
<name>A0A160TBB1_9CHLR</name>
<keyword evidence="1" id="KW-0614">Plasmid</keyword>
<dbReference type="Proteomes" id="UP000215027">
    <property type="component" value="Plasmid III"/>
</dbReference>